<protein>
    <submittedName>
        <fullName evidence="1">Uncharacterized protein</fullName>
    </submittedName>
</protein>
<gene>
    <name evidence="1" type="ORF">BSU04_28480</name>
</gene>
<dbReference type="AlphaFoldDB" id="A0A226WVE5"/>
<sequence>MLHRFLVSMSREYVVNYVVITAPKNAKTPPERGLVTS</sequence>
<evidence type="ECO:0000313" key="1">
    <source>
        <dbReference type="EMBL" id="OXC75073.1"/>
    </source>
</evidence>
<dbReference type="Proteomes" id="UP000214720">
    <property type="component" value="Unassembled WGS sequence"/>
</dbReference>
<dbReference type="EMBL" id="MTHB01000191">
    <property type="protein sequence ID" value="OXC75073.1"/>
    <property type="molecule type" value="Genomic_DNA"/>
</dbReference>
<accession>A0A226WVE5</accession>
<comment type="caution">
    <text evidence="1">The sequence shown here is derived from an EMBL/GenBank/DDBJ whole genome shotgun (WGS) entry which is preliminary data.</text>
</comment>
<evidence type="ECO:0000313" key="2">
    <source>
        <dbReference type="Proteomes" id="UP000214720"/>
    </source>
</evidence>
<name>A0A226WVE5_CABSO</name>
<organism evidence="1 2">
    <name type="scientific">Caballeronia sordidicola</name>
    <name type="common">Burkholderia sordidicola</name>
    <dbReference type="NCBI Taxonomy" id="196367"/>
    <lineage>
        <taxon>Bacteria</taxon>
        <taxon>Pseudomonadati</taxon>
        <taxon>Pseudomonadota</taxon>
        <taxon>Betaproteobacteria</taxon>
        <taxon>Burkholderiales</taxon>
        <taxon>Burkholderiaceae</taxon>
        <taxon>Caballeronia</taxon>
    </lineage>
</organism>
<proteinExistence type="predicted"/>
<reference evidence="2" key="1">
    <citation type="submission" date="2017-01" db="EMBL/GenBank/DDBJ databases">
        <title>Genome Analysis of Deinococcus marmoris KOPRI26562.</title>
        <authorList>
            <person name="Kim J.H."/>
            <person name="Oh H.-M."/>
        </authorList>
    </citation>
    <scope>NUCLEOTIDE SEQUENCE [LARGE SCALE GENOMIC DNA]</scope>
    <source>
        <strain evidence="2">PAMC 26633</strain>
    </source>
</reference>